<dbReference type="InterPro" id="IPR036366">
    <property type="entry name" value="PGBDSf"/>
</dbReference>
<name>A0ABQ5VSV7_9RHOB</name>
<feature type="signal peptide" evidence="1">
    <location>
        <begin position="1"/>
        <end position="22"/>
    </location>
</feature>
<feature type="chain" id="PRO_5046144764" evidence="1">
    <location>
        <begin position="23"/>
        <end position="566"/>
    </location>
</feature>
<keyword evidence="1" id="KW-0732">Signal</keyword>
<evidence type="ECO:0000313" key="4">
    <source>
        <dbReference type="Proteomes" id="UP001156694"/>
    </source>
</evidence>
<accession>A0ABQ5VSV7</accession>
<keyword evidence="4" id="KW-1185">Reference proteome</keyword>
<dbReference type="PROSITE" id="PS50208">
    <property type="entry name" value="CASPASE_P20"/>
    <property type="match status" value="1"/>
</dbReference>
<evidence type="ECO:0000256" key="1">
    <source>
        <dbReference type="SAM" id="SignalP"/>
    </source>
</evidence>
<dbReference type="Pfam" id="PF01471">
    <property type="entry name" value="PG_binding_1"/>
    <property type="match status" value="2"/>
</dbReference>
<dbReference type="Gene3D" id="3.40.50.1460">
    <property type="match status" value="1"/>
</dbReference>
<dbReference type="InterPro" id="IPR036365">
    <property type="entry name" value="PGBD-like_sf"/>
</dbReference>
<reference evidence="4" key="1">
    <citation type="journal article" date="2019" name="Int. J. Syst. Evol. Microbiol.">
        <title>The Global Catalogue of Microorganisms (GCM) 10K type strain sequencing project: providing services to taxonomists for standard genome sequencing and annotation.</title>
        <authorList>
            <consortium name="The Broad Institute Genomics Platform"/>
            <consortium name="The Broad Institute Genome Sequencing Center for Infectious Disease"/>
            <person name="Wu L."/>
            <person name="Ma J."/>
        </authorList>
    </citation>
    <scope>NUCLEOTIDE SEQUENCE [LARGE SCALE GENOMIC DNA]</scope>
    <source>
        <strain evidence="4">NBRC 110140</strain>
    </source>
</reference>
<comment type="caution">
    <text evidence="3">The sequence shown here is derived from an EMBL/GenBank/DDBJ whole genome shotgun (WGS) entry which is preliminary data.</text>
</comment>
<dbReference type="InterPro" id="IPR002477">
    <property type="entry name" value="Peptidoglycan-bd-like"/>
</dbReference>
<sequence length="566" mass="62418">MKLISKTLLGITLGLSVASAGAAENIALLVANTAYTHATRAPASKQIANSKSALEQAGYSVTIKYNLDHADLRQTLQDFAAKANNADRVIFAFTGHILHDEHQTYLAPVDLNAPNAASIGLDGFPLAPILAISAQHAGGAGVFLGSHFEKSSTFGRWRYGFHGAPGLSAGLGGDDIPQGVLVVTGRTQDLSNALRQEFLRPGQDIKTAVDKTAAQIQASGYISRFNSLAVASDGDQAVSPLKPIVNSELIRSYWETASESDTIESYLAFLNRFPLSIYEDRARARLKHLNAEALKSPEERAEQALELSRNQRRDIQKNLTLLGFNTRGVDGIFGPGSRGAIKEWQQAKGYNVSGFLSVGQITALGNQARAFANHQAQEAARVAAETRREDQAFWQLTGAHGGIEDLQVYLKKYPKGIYAQQARTNLANLQEEQAQIDKRDELRYWQTVQRENLPESYRDYLRLYPEGRFRDAAQDALDKSQMSDAQKRQLAQAQSRERALNMSTGSWKMVERRLDKLGLRPGEADGKVTSKTRRALKAYQHQRKLNATGYLDQDTLSNMILRSIFK</sequence>
<dbReference type="SUPFAM" id="SSF47090">
    <property type="entry name" value="PGBD-like"/>
    <property type="match status" value="2"/>
</dbReference>
<dbReference type="InterPro" id="IPR011600">
    <property type="entry name" value="Pept_C14_caspase"/>
</dbReference>
<dbReference type="EMBL" id="BSNN01000002">
    <property type="protein sequence ID" value="GLQ34198.1"/>
    <property type="molecule type" value="Genomic_DNA"/>
</dbReference>
<dbReference type="RefSeq" id="WP_284375855.1">
    <property type="nucleotide sequence ID" value="NZ_BSNN01000002.1"/>
</dbReference>
<dbReference type="InterPro" id="IPR001309">
    <property type="entry name" value="Pept_C14_p20"/>
</dbReference>
<feature type="domain" description="Caspase family p20" evidence="2">
    <location>
        <begin position="23"/>
        <end position="96"/>
    </location>
</feature>
<protein>
    <submittedName>
        <fullName evidence="3">Peptidoglycan-binding protein</fullName>
    </submittedName>
</protein>
<organism evidence="3 4">
    <name type="scientific">Amylibacter marinus</name>
    <dbReference type="NCBI Taxonomy" id="1475483"/>
    <lineage>
        <taxon>Bacteria</taxon>
        <taxon>Pseudomonadati</taxon>
        <taxon>Pseudomonadota</taxon>
        <taxon>Alphaproteobacteria</taxon>
        <taxon>Rhodobacterales</taxon>
        <taxon>Paracoccaceae</taxon>
        <taxon>Amylibacter</taxon>
    </lineage>
</organism>
<evidence type="ECO:0000259" key="2">
    <source>
        <dbReference type="PROSITE" id="PS50208"/>
    </source>
</evidence>
<dbReference type="Proteomes" id="UP001156694">
    <property type="component" value="Unassembled WGS sequence"/>
</dbReference>
<evidence type="ECO:0000313" key="3">
    <source>
        <dbReference type="EMBL" id="GLQ34198.1"/>
    </source>
</evidence>
<proteinExistence type="predicted"/>
<dbReference type="Gene3D" id="1.10.101.10">
    <property type="entry name" value="PGBD-like superfamily/PGBD"/>
    <property type="match status" value="2"/>
</dbReference>
<dbReference type="Pfam" id="PF00656">
    <property type="entry name" value="Peptidase_C14"/>
    <property type="match status" value="1"/>
</dbReference>
<gene>
    <name evidence="3" type="primary">lytE3</name>
    <name evidence="3" type="ORF">GCM10007939_04810</name>
</gene>
<dbReference type="SUPFAM" id="SSF52129">
    <property type="entry name" value="Caspase-like"/>
    <property type="match status" value="1"/>
</dbReference>
<dbReference type="InterPro" id="IPR029030">
    <property type="entry name" value="Caspase-like_dom_sf"/>
</dbReference>